<protein>
    <submittedName>
        <fullName evidence="3">Insulinase family protein</fullName>
    </submittedName>
</protein>
<dbReference type="GeneID" id="89522536"/>
<dbReference type="InterPro" id="IPR011249">
    <property type="entry name" value="Metalloenz_LuxS/M16"/>
</dbReference>
<sequence>MKQTFYERIGESVYREVLPNGLQVCVVPKPEHAKKYAFFATRYGGMDTRFCLDGKWLDTPAGIAHYLEHKMFDTKEGNALQELAKNGAEPNAFTSNAMTGYYFDSTEHFEENLEILLSFVSIPYFTEESVAKEQGIIGQEIRMIEDNPDWQLYTRMMQALYQKSTARTSIAGTVESISHITAETLYDCHKAFYTPSNMILTVVGNVDPVHVADLARRILPREGGPAIPRDYGQEPAQVAAKETRMAMEVSAPQFLTAYKCAPAADGEDYLRTAVLGDMACDILLGDSSHLYQRLYEEGVINTSFGGAFEMMPGVAYLYAGGDSKDARRAAAEIQREAERLAAEGIDEDYYQRVRRASFGSNLRGLNSFENIAVTLTEGYFHGYDPFRFPQVFDSITKEDVAAFLRRNLTAERAVLSEIVPREN</sequence>
<dbReference type="EMBL" id="CP034413">
    <property type="protein sequence ID" value="QCI60567.1"/>
    <property type="molecule type" value="Genomic_DNA"/>
</dbReference>
<dbReference type="PANTHER" id="PTHR11851:SF134">
    <property type="entry name" value="ZINC-DEPENDENT PROTEASE"/>
    <property type="match status" value="1"/>
</dbReference>
<dbReference type="InterPro" id="IPR050361">
    <property type="entry name" value="MPP/UQCRC_Complex"/>
</dbReference>
<dbReference type="RefSeq" id="WP_136891650.1">
    <property type="nucleotide sequence ID" value="NZ_CP034413.3"/>
</dbReference>
<organism evidence="3 4">
    <name type="scientific">Dysosmobacter welbionis</name>
    <dbReference type="NCBI Taxonomy" id="2093857"/>
    <lineage>
        <taxon>Bacteria</taxon>
        <taxon>Bacillati</taxon>
        <taxon>Bacillota</taxon>
        <taxon>Clostridia</taxon>
        <taxon>Eubacteriales</taxon>
        <taxon>Oscillospiraceae</taxon>
        <taxon>Dysosmobacter</taxon>
    </lineage>
</organism>
<dbReference type="KEGG" id="obj:EIO64_16295"/>
<dbReference type="SUPFAM" id="SSF63411">
    <property type="entry name" value="LuxS/MPP-like metallohydrolase"/>
    <property type="match status" value="2"/>
</dbReference>
<evidence type="ECO:0000313" key="4">
    <source>
        <dbReference type="Proteomes" id="UP000298642"/>
    </source>
</evidence>
<proteinExistence type="predicted"/>
<dbReference type="PANTHER" id="PTHR11851">
    <property type="entry name" value="METALLOPROTEASE"/>
    <property type="match status" value="1"/>
</dbReference>
<dbReference type="InterPro" id="IPR007863">
    <property type="entry name" value="Peptidase_M16_C"/>
</dbReference>
<feature type="domain" description="Peptidase M16 C-terminal" evidence="2">
    <location>
        <begin position="180"/>
        <end position="356"/>
    </location>
</feature>
<evidence type="ECO:0000259" key="1">
    <source>
        <dbReference type="Pfam" id="PF00675"/>
    </source>
</evidence>
<name>A0A4D7B2A6_9FIRM</name>
<dbReference type="Gene3D" id="3.30.830.10">
    <property type="entry name" value="Metalloenzyme, LuxS/M16 peptidase-like"/>
    <property type="match status" value="2"/>
</dbReference>
<reference evidence="4" key="1">
    <citation type="submission" date="2018-12" db="EMBL/GenBank/DDBJ databases">
        <title>Dusodibacter welbiota gen. nov., sp. nov., isolated from human faeces and emended description of the Oscillibacter genus.</title>
        <authorList>
            <person name="Le Roy T."/>
            <person name="Van der Smissen P."/>
            <person name="Delzenne N."/>
            <person name="Muccioli G."/>
            <person name="Collet J.F."/>
            <person name="Cani P.D."/>
        </authorList>
    </citation>
    <scope>NUCLEOTIDE SEQUENCE [LARGE SCALE GENOMIC DNA]</scope>
    <source>
        <strain evidence="4">J115</strain>
    </source>
</reference>
<gene>
    <name evidence="3" type="ORF">EIO64_16295</name>
</gene>
<dbReference type="AlphaFoldDB" id="A0A4D7B2A6"/>
<evidence type="ECO:0000313" key="3">
    <source>
        <dbReference type="EMBL" id="QCI60567.1"/>
    </source>
</evidence>
<dbReference type="Proteomes" id="UP000298642">
    <property type="component" value="Chromosome"/>
</dbReference>
<evidence type="ECO:0000259" key="2">
    <source>
        <dbReference type="Pfam" id="PF05193"/>
    </source>
</evidence>
<keyword evidence="4" id="KW-1185">Reference proteome</keyword>
<dbReference type="Pfam" id="PF00675">
    <property type="entry name" value="Peptidase_M16"/>
    <property type="match status" value="1"/>
</dbReference>
<dbReference type="GO" id="GO:0046872">
    <property type="term" value="F:metal ion binding"/>
    <property type="evidence" value="ECO:0007669"/>
    <property type="project" value="InterPro"/>
</dbReference>
<dbReference type="Pfam" id="PF05193">
    <property type="entry name" value="Peptidase_M16_C"/>
    <property type="match status" value="1"/>
</dbReference>
<feature type="domain" description="Peptidase M16 N-terminal" evidence="1">
    <location>
        <begin position="61"/>
        <end position="173"/>
    </location>
</feature>
<dbReference type="NCBIfam" id="NF047421">
    <property type="entry name" value="YfmH_fam"/>
    <property type="match status" value="1"/>
</dbReference>
<accession>A0A4D7B2A6</accession>
<dbReference type="InterPro" id="IPR011765">
    <property type="entry name" value="Pept_M16_N"/>
</dbReference>